<evidence type="ECO:0000256" key="7">
    <source>
        <dbReference type="ARBA" id="ARBA00022989"/>
    </source>
</evidence>
<comment type="subcellular location">
    <subcellularLocation>
        <location evidence="1 9">Cell inner membrane</location>
        <topology evidence="1 9">Multi-pass membrane protein</topology>
    </subcellularLocation>
</comment>
<dbReference type="InterPro" id="IPR001036">
    <property type="entry name" value="Acrflvin-R"/>
</dbReference>
<dbReference type="NCBIfam" id="NF000282">
    <property type="entry name" value="RND_permease_1"/>
    <property type="match status" value="1"/>
</dbReference>
<dbReference type="InterPro" id="IPR004764">
    <property type="entry name" value="MdtF-like"/>
</dbReference>
<feature type="transmembrane region" description="Helical" evidence="9">
    <location>
        <begin position="559"/>
        <end position="581"/>
    </location>
</feature>
<organism evidence="10 11">
    <name type="scientific">Candidatus Anaerobiospirillum pullicola</name>
    <dbReference type="NCBI Taxonomy" id="2838451"/>
    <lineage>
        <taxon>Bacteria</taxon>
        <taxon>Pseudomonadati</taxon>
        <taxon>Pseudomonadota</taxon>
        <taxon>Gammaproteobacteria</taxon>
        <taxon>Aeromonadales</taxon>
        <taxon>Succinivibrionaceae</taxon>
        <taxon>Anaerobiospirillum</taxon>
    </lineage>
</organism>
<dbReference type="NCBIfam" id="TIGR00915">
    <property type="entry name" value="2A0602"/>
    <property type="match status" value="1"/>
</dbReference>
<feature type="transmembrane region" description="Helical" evidence="9">
    <location>
        <begin position="916"/>
        <end position="938"/>
    </location>
</feature>
<protein>
    <recommendedName>
        <fullName evidence="9">Efflux pump membrane transporter</fullName>
    </recommendedName>
</protein>
<dbReference type="AlphaFoldDB" id="A0A948TEP7"/>
<dbReference type="GO" id="GO:0005886">
    <property type="term" value="C:plasma membrane"/>
    <property type="evidence" value="ECO:0007669"/>
    <property type="project" value="UniProtKB-SubCell"/>
</dbReference>
<accession>A0A948TEP7</accession>
<keyword evidence="8 9" id="KW-0472">Membrane</keyword>
<keyword evidence="4" id="KW-1003">Cell membrane</keyword>
<feature type="transmembrane region" description="Helical" evidence="9">
    <location>
        <begin position="1034"/>
        <end position="1057"/>
    </location>
</feature>
<dbReference type="Gene3D" id="3.30.70.1430">
    <property type="entry name" value="Multidrug efflux transporter AcrB pore domain"/>
    <property type="match status" value="2"/>
</dbReference>
<feature type="transmembrane region" description="Helical" evidence="9">
    <location>
        <begin position="366"/>
        <end position="390"/>
    </location>
</feature>
<feature type="transmembrane region" description="Helical" evidence="9">
    <location>
        <begin position="12"/>
        <end position="32"/>
    </location>
</feature>
<keyword evidence="6 9" id="KW-0812">Transmembrane</keyword>
<dbReference type="Gene3D" id="1.20.1640.10">
    <property type="entry name" value="Multidrug efflux transporter AcrB transmembrane domain"/>
    <property type="match status" value="2"/>
</dbReference>
<dbReference type="GO" id="GO:0042910">
    <property type="term" value="F:xenobiotic transmembrane transporter activity"/>
    <property type="evidence" value="ECO:0007669"/>
    <property type="project" value="TreeGrafter"/>
</dbReference>
<evidence type="ECO:0000256" key="3">
    <source>
        <dbReference type="ARBA" id="ARBA00022448"/>
    </source>
</evidence>
<feature type="transmembrane region" description="Helical" evidence="9">
    <location>
        <begin position="396"/>
        <end position="417"/>
    </location>
</feature>
<dbReference type="SUPFAM" id="SSF82866">
    <property type="entry name" value="Multidrug efflux transporter AcrB transmembrane domain"/>
    <property type="match status" value="2"/>
</dbReference>
<keyword evidence="3 9" id="KW-0813">Transport</keyword>
<dbReference type="InterPro" id="IPR027463">
    <property type="entry name" value="AcrB_DN_DC_subdom"/>
</dbReference>
<reference evidence="10" key="2">
    <citation type="submission" date="2021-04" db="EMBL/GenBank/DDBJ databases">
        <authorList>
            <person name="Gilroy R."/>
        </authorList>
    </citation>
    <scope>NUCLEOTIDE SEQUENCE</scope>
    <source>
        <strain evidence="10">378</strain>
    </source>
</reference>
<comment type="similarity">
    <text evidence="2 9">Belongs to the resistance-nodulation-cell division (RND) (TC 2.A.6) family.</text>
</comment>
<evidence type="ECO:0000256" key="2">
    <source>
        <dbReference type="ARBA" id="ARBA00010942"/>
    </source>
</evidence>
<dbReference type="EMBL" id="JAHLFE010000018">
    <property type="protein sequence ID" value="MBU3843496.1"/>
    <property type="molecule type" value="Genomic_DNA"/>
</dbReference>
<dbReference type="PANTHER" id="PTHR32063:SF13">
    <property type="entry name" value="MULTIDRUG EFFLUX PUMP SUBUNIT ACRB-RELATED"/>
    <property type="match status" value="1"/>
</dbReference>
<dbReference type="FunFam" id="3.30.2090.10:FF:000002">
    <property type="entry name" value="Efflux pump membrane transporter"/>
    <property type="match status" value="1"/>
</dbReference>
<dbReference type="GO" id="GO:0009636">
    <property type="term" value="P:response to toxic substance"/>
    <property type="evidence" value="ECO:0007669"/>
    <property type="project" value="UniProtKB-ARBA"/>
</dbReference>
<sequence length="1094" mass="119177">MARFFINRPIFAWVIAIVIMLAGLVSVFTLPVSQYPTIAPPSVSIRASYPGADASTVERSVTQIIEQNLTGLDGYMYMSASSDSYGNSSITITFEPGTNADIAQVQVQNKMQQTQSQLPSVVQQNGVDVSKSTDAFLMIVGLVANDGLHDNSDLSDYIYANIREPMARVTGVGDLMVFGAEYAMRIWVDPEKLTNLAISIPEVTAAITAQNAQVTYGSLGGTPAVPGQQYSYTITGQKRLENVEQFENILLRVNTDGTMVRLKDIARIELGSESYQFSGTENGKPSSGLAIRLAANANALDTATRVKALVEELAPYFPEWIDYSYPYDTTDFIKVSITEVFHTLIEAIILVVLIMYLFLQNIRATLIPSITVPVVLLGTFAIMAVLGFSINTLTMFGLVLAIGLLVDDAIVVVENVERIISEEHLPPKHATIKSMDEITGALVGIALVLSAVFIPMAFFGGSTGVIYRQFSITIVSAMVLSVLVALILTPALCATMLQSEEQREAPPKTALGRSIKGFTDKIFAPLNSFFGMFNRGFAAFSQAYQKHVSKVVHQLKRQIFAYIVICLALGFCFTRIPSAFLPNEDQGVLMSMVNLPAGSTVEKTKDTLQKLSDYFMQNEAENVDTIMAVTGFSFAGSGQNMAMAFIKLKDWSLRPNADQHADAIVNRAYMPLLGIREGLAFAFNLPAIPELGVASGFDLYLQDNGGAGHEALTKVRQDYVYAAQQSPLLMQVRANGQDDVPQFKLNIDYEKALALGLSVTDINTTLSAAWGSAYIDNFMERSRVKKVYLQAEADARMNELDLNKWYIRNSSGQMVPCSAFISTSWDYGSPRLERFNGVGAMNIQGAPAPGVSTGEAMAEMERIAAEVLPSGFGISWTGVSFQERLSGTQAPLLYAVSLLIVFLSLAALYESWSIPFAVMLVVPLGIIGAVLAALITQYVPVQTVLRNDVYFQVGLLTTVGLSAKNAILIVEFAKELYDKGNRLTEAVIEAARIRLRPILMTSAAFILGVLPLAMSSGAGAAGRNEIGICVIGGMLSATVLAIFFVPVFFVLVMRYFTKYIPADQKKKMAEMEEAKIRARQQRALEEGKHLPPTE</sequence>
<proteinExistence type="inferred from homology"/>
<dbReference type="Proteomes" id="UP000733611">
    <property type="component" value="Unassembled WGS sequence"/>
</dbReference>
<dbReference type="PANTHER" id="PTHR32063">
    <property type="match status" value="1"/>
</dbReference>
<evidence type="ECO:0000313" key="10">
    <source>
        <dbReference type="EMBL" id="MBU3843496.1"/>
    </source>
</evidence>
<feature type="transmembrane region" description="Helical" evidence="9">
    <location>
        <begin position="892"/>
        <end position="909"/>
    </location>
</feature>
<keyword evidence="7 9" id="KW-1133">Transmembrane helix</keyword>
<dbReference type="Gene3D" id="3.30.70.1440">
    <property type="entry name" value="Multidrug efflux transporter AcrB pore domain"/>
    <property type="match status" value="1"/>
</dbReference>
<feature type="transmembrane region" description="Helical" evidence="9">
    <location>
        <begin position="340"/>
        <end position="359"/>
    </location>
</feature>
<feature type="transmembrane region" description="Helical" evidence="9">
    <location>
        <begin position="470"/>
        <end position="493"/>
    </location>
</feature>
<dbReference type="Gene3D" id="3.30.70.1320">
    <property type="entry name" value="Multidrug efflux transporter AcrB pore domain like"/>
    <property type="match status" value="1"/>
</dbReference>
<evidence type="ECO:0000256" key="6">
    <source>
        <dbReference type="ARBA" id="ARBA00022692"/>
    </source>
</evidence>
<evidence type="ECO:0000256" key="1">
    <source>
        <dbReference type="ARBA" id="ARBA00004429"/>
    </source>
</evidence>
<dbReference type="SUPFAM" id="SSF82693">
    <property type="entry name" value="Multidrug efflux transporter AcrB pore domain, PN1, PN2, PC1 and PC2 subdomains"/>
    <property type="match status" value="3"/>
</dbReference>
<evidence type="ECO:0000313" key="11">
    <source>
        <dbReference type="Proteomes" id="UP000733611"/>
    </source>
</evidence>
<evidence type="ECO:0000256" key="9">
    <source>
        <dbReference type="RuleBase" id="RU364070"/>
    </source>
</evidence>
<reference evidence="10" key="1">
    <citation type="journal article" date="2021" name="PeerJ">
        <title>Extensive microbial diversity within the chicken gut microbiome revealed by metagenomics and culture.</title>
        <authorList>
            <person name="Gilroy R."/>
            <person name="Ravi A."/>
            <person name="Getino M."/>
            <person name="Pursley I."/>
            <person name="Horton D.L."/>
            <person name="Alikhan N.F."/>
            <person name="Baker D."/>
            <person name="Gharbi K."/>
            <person name="Hall N."/>
            <person name="Watson M."/>
            <person name="Adriaenssens E.M."/>
            <person name="Foster-Nyarko E."/>
            <person name="Jarju S."/>
            <person name="Secka A."/>
            <person name="Antonio M."/>
            <person name="Oren A."/>
            <person name="Chaudhuri R.R."/>
            <person name="La Ragione R."/>
            <person name="Hildebrand F."/>
            <person name="Pallen M.J."/>
        </authorList>
    </citation>
    <scope>NUCLEOTIDE SEQUENCE</scope>
    <source>
        <strain evidence="10">378</strain>
    </source>
</reference>
<keyword evidence="5 9" id="KW-0997">Cell inner membrane</keyword>
<name>A0A948TEP7_9GAMM</name>
<feature type="transmembrane region" description="Helical" evidence="9">
    <location>
        <begin position="993"/>
        <end position="1014"/>
    </location>
</feature>
<dbReference type="GO" id="GO:0015562">
    <property type="term" value="F:efflux transmembrane transporter activity"/>
    <property type="evidence" value="ECO:0007669"/>
    <property type="project" value="InterPro"/>
</dbReference>
<comment type="caution">
    <text evidence="10">The sequence shown here is derived from an EMBL/GenBank/DDBJ whole genome shotgun (WGS) entry which is preliminary data.</text>
</comment>
<evidence type="ECO:0000256" key="8">
    <source>
        <dbReference type="ARBA" id="ARBA00023136"/>
    </source>
</evidence>
<dbReference type="SUPFAM" id="SSF82714">
    <property type="entry name" value="Multidrug efflux transporter AcrB TolC docking domain, DN and DC subdomains"/>
    <property type="match status" value="2"/>
</dbReference>
<dbReference type="PRINTS" id="PR00702">
    <property type="entry name" value="ACRIFLAVINRP"/>
</dbReference>
<feature type="transmembrane region" description="Helical" evidence="9">
    <location>
        <begin position="950"/>
        <end position="972"/>
    </location>
</feature>
<dbReference type="Gene3D" id="3.30.2090.10">
    <property type="entry name" value="Multidrug efflux transporter AcrB TolC docking domain, DN and DC subdomains"/>
    <property type="match status" value="2"/>
</dbReference>
<evidence type="ECO:0000256" key="5">
    <source>
        <dbReference type="ARBA" id="ARBA00022519"/>
    </source>
</evidence>
<feature type="transmembrane region" description="Helical" evidence="9">
    <location>
        <begin position="438"/>
        <end position="458"/>
    </location>
</feature>
<dbReference type="FunFam" id="3.30.70.1430:FF:000001">
    <property type="entry name" value="Efflux pump membrane transporter"/>
    <property type="match status" value="1"/>
</dbReference>
<dbReference type="FunFam" id="1.20.1640.10:FF:000001">
    <property type="entry name" value="Efflux pump membrane transporter"/>
    <property type="match status" value="1"/>
</dbReference>
<dbReference type="Pfam" id="PF00873">
    <property type="entry name" value="ACR_tran"/>
    <property type="match status" value="1"/>
</dbReference>
<gene>
    <name evidence="10" type="ORF">H9847_01285</name>
</gene>
<evidence type="ECO:0000256" key="4">
    <source>
        <dbReference type="ARBA" id="ARBA00022475"/>
    </source>
</evidence>